<feature type="transmembrane region" description="Helical" evidence="7">
    <location>
        <begin position="543"/>
        <end position="567"/>
    </location>
</feature>
<organism evidence="9 10">
    <name type="scientific">Phialophora macrospora</name>
    <dbReference type="NCBI Taxonomy" id="1851006"/>
    <lineage>
        <taxon>Eukaryota</taxon>
        <taxon>Fungi</taxon>
        <taxon>Dikarya</taxon>
        <taxon>Ascomycota</taxon>
        <taxon>Pezizomycotina</taxon>
        <taxon>Eurotiomycetes</taxon>
        <taxon>Chaetothyriomycetidae</taxon>
        <taxon>Chaetothyriales</taxon>
        <taxon>Herpotrichiellaceae</taxon>
        <taxon>Phialophora</taxon>
    </lineage>
</organism>
<comment type="subcellular location">
    <subcellularLocation>
        <location evidence="1">Membrane</location>
        <topology evidence="1">Multi-pass membrane protein</topology>
    </subcellularLocation>
</comment>
<proteinExistence type="inferred from homology"/>
<dbReference type="STRING" id="5601.A0A0D2CV18"/>
<dbReference type="GO" id="GO:0015179">
    <property type="term" value="F:L-amino acid transmembrane transporter activity"/>
    <property type="evidence" value="ECO:0007669"/>
    <property type="project" value="TreeGrafter"/>
</dbReference>
<keyword evidence="5 7" id="KW-0472">Membrane</keyword>
<keyword evidence="3 7" id="KW-0812">Transmembrane</keyword>
<evidence type="ECO:0000313" key="10">
    <source>
        <dbReference type="Proteomes" id="UP000054266"/>
    </source>
</evidence>
<feature type="region of interest" description="Disordered" evidence="6">
    <location>
        <begin position="130"/>
        <end position="159"/>
    </location>
</feature>
<dbReference type="InterPro" id="IPR013057">
    <property type="entry name" value="AA_transpt_TM"/>
</dbReference>
<dbReference type="Proteomes" id="UP000054266">
    <property type="component" value="Unassembled WGS sequence"/>
</dbReference>
<sequence>MCPKACDTQLSINPDFPSFQSYSVPPCLSHRRRTYFLLLSDQCCPYLLSFAPNSMSATKTKVGVGANNPTTAPTVISPSQRKLYDPAVTFEEYVHYAQRTREEERTQNIPAEDGILQQVFRRKSHVTDEPMPVPYNNIDNAEKAPETDGHSADGEAPPARRRSILARHSVITDDEWRNASRALRTASWGAGFYLITTDILGPYGVGFALGTLGWGPGVALYTVFAFMAGYSGYLLWQVYLGLDSYEYPLRNYGDLAYRTMGTVARYVVNILQSIQLLLICGQVIIQNGQGISQTSKFRLCYAVCVILFVIAGFFMGQVRTLRNFGVFSMLAVGINLLVIFISMGVMAHSPPNYSISVLGSAGSAVNPDSITPDANGVYPPIIHYGGMPDSGNFVGAINGLMSGVFAYGGAQLFVEIMAEMRRPWDFIKAMWSAQFFIYAVYLIYGCYVYHYQGQYSFTISYMGLSPYGFQAACDMLVVISGLIAAGLYGNIGIKVLYNQVLQELFGAPPLTTKSGKYLFASIVPIYWSIAFVVAAAIPDYFGFVSVIAAFCIVQFSYSFPPIIHLAYTMQRNSMTSNSGFDPTTGQTTSAYRGLLARLWHGFWADQWYINVWHVIHAGGALATAGLGAYAAIQGMIEAFKIPQVNSFTCTSPLDLSAA</sequence>
<feature type="transmembrane region" description="Helical" evidence="7">
    <location>
        <begin position="190"/>
        <end position="212"/>
    </location>
</feature>
<protein>
    <recommendedName>
        <fullName evidence="8">Amino acid transporter transmembrane domain-containing protein</fullName>
    </recommendedName>
</protein>
<accession>A0A0D2CV18</accession>
<feature type="transmembrane region" description="Helical" evidence="7">
    <location>
        <begin position="393"/>
        <end position="414"/>
    </location>
</feature>
<feature type="transmembrane region" description="Helical" evidence="7">
    <location>
        <begin position="263"/>
        <end position="284"/>
    </location>
</feature>
<feature type="transmembrane region" description="Helical" evidence="7">
    <location>
        <begin position="475"/>
        <end position="497"/>
    </location>
</feature>
<feature type="transmembrane region" description="Helical" evidence="7">
    <location>
        <begin position="517"/>
        <end position="537"/>
    </location>
</feature>
<evidence type="ECO:0000313" key="9">
    <source>
        <dbReference type="EMBL" id="KIW68981.1"/>
    </source>
</evidence>
<reference evidence="9 10" key="1">
    <citation type="submission" date="2015-01" db="EMBL/GenBank/DDBJ databases">
        <title>The Genome Sequence of Capronia semiimmersa CBS27337.</title>
        <authorList>
            <consortium name="The Broad Institute Genomics Platform"/>
            <person name="Cuomo C."/>
            <person name="de Hoog S."/>
            <person name="Gorbushina A."/>
            <person name="Stielow B."/>
            <person name="Teixiera M."/>
            <person name="Abouelleil A."/>
            <person name="Chapman S.B."/>
            <person name="Priest M."/>
            <person name="Young S.K."/>
            <person name="Wortman J."/>
            <person name="Nusbaum C."/>
            <person name="Birren B."/>
        </authorList>
    </citation>
    <scope>NUCLEOTIDE SEQUENCE [LARGE SCALE GENOMIC DNA]</scope>
    <source>
        <strain evidence="9 10">CBS 27337</strain>
    </source>
</reference>
<evidence type="ECO:0000256" key="3">
    <source>
        <dbReference type="ARBA" id="ARBA00022692"/>
    </source>
</evidence>
<evidence type="ECO:0000256" key="1">
    <source>
        <dbReference type="ARBA" id="ARBA00004141"/>
    </source>
</evidence>
<dbReference type="AlphaFoldDB" id="A0A0D2CV18"/>
<keyword evidence="4 7" id="KW-1133">Transmembrane helix</keyword>
<evidence type="ECO:0000256" key="6">
    <source>
        <dbReference type="SAM" id="MobiDB-lite"/>
    </source>
</evidence>
<dbReference type="PANTHER" id="PTHR22950:SF461">
    <property type="entry name" value="AMINO ACID TRANSPORTER TRANSMEMBRANE DOMAIN-CONTAINING PROTEIN"/>
    <property type="match status" value="1"/>
</dbReference>
<evidence type="ECO:0000256" key="2">
    <source>
        <dbReference type="ARBA" id="ARBA00008066"/>
    </source>
</evidence>
<evidence type="ECO:0000259" key="8">
    <source>
        <dbReference type="Pfam" id="PF01490"/>
    </source>
</evidence>
<feature type="transmembrane region" description="Helical" evidence="7">
    <location>
        <begin position="435"/>
        <end position="455"/>
    </location>
</feature>
<gene>
    <name evidence="9" type="ORF">PV04_04889</name>
</gene>
<comment type="similarity">
    <text evidence="2">Belongs to the amino acid/polyamine transporter 2 family.</text>
</comment>
<evidence type="ECO:0000256" key="5">
    <source>
        <dbReference type="ARBA" id="ARBA00023136"/>
    </source>
</evidence>
<feature type="domain" description="Amino acid transporter transmembrane" evidence="8">
    <location>
        <begin position="184"/>
        <end position="570"/>
    </location>
</feature>
<evidence type="ECO:0000256" key="4">
    <source>
        <dbReference type="ARBA" id="ARBA00022989"/>
    </source>
</evidence>
<dbReference type="GO" id="GO:0016020">
    <property type="term" value="C:membrane"/>
    <property type="evidence" value="ECO:0007669"/>
    <property type="project" value="UniProtKB-SubCell"/>
</dbReference>
<keyword evidence="10" id="KW-1185">Reference proteome</keyword>
<dbReference type="EMBL" id="KN846958">
    <property type="protein sequence ID" value="KIW68981.1"/>
    <property type="molecule type" value="Genomic_DNA"/>
</dbReference>
<dbReference type="PANTHER" id="PTHR22950">
    <property type="entry name" value="AMINO ACID TRANSPORTER"/>
    <property type="match status" value="1"/>
</dbReference>
<feature type="transmembrane region" description="Helical" evidence="7">
    <location>
        <begin position="326"/>
        <end position="347"/>
    </location>
</feature>
<feature type="transmembrane region" description="Helical" evidence="7">
    <location>
        <begin position="218"/>
        <end position="242"/>
    </location>
</feature>
<name>A0A0D2CV18_9EURO</name>
<feature type="transmembrane region" description="Helical" evidence="7">
    <location>
        <begin position="296"/>
        <end position="314"/>
    </location>
</feature>
<dbReference type="Pfam" id="PF01490">
    <property type="entry name" value="Aa_trans"/>
    <property type="match status" value="1"/>
</dbReference>
<evidence type="ECO:0000256" key="7">
    <source>
        <dbReference type="SAM" id="Phobius"/>
    </source>
</evidence>
<feature type="compositionally biased region" description="Basic and acidic residues" evidence="6">
    <location>
        <begin position="140"/>
        <end position="153"/>
    </location>
</feature>